<feature type="compositionally biased region" description="Polar residues" evidence="4">
    <location>
        <begin position="1385"/>
        <end position="1400"/>
    </location>
</feature>
<keyword evidence="7" id="KW-1185">Reference proteome</keyword>
<dbReference type="PROSITE" id="PS50088">
    <property type="entry name" value="ANK_REPEAT"/>
    <property type="match status" value="1"/>
</dbReference>
<dbReference type="SUPFAM" id="SSF54695">
    <property type="entry name" value="POZ domain"/>
    <property type="match status" value="1"/>
</dbReference>
<comment type="caution">
    <text evidence="6">The sequence shown here is derived from an EMBL/GenBank/DDBJ whole genome shotgun (WGS) entry which is preliminary data.</text>
</comment>
<dbReference type="SMART" id="SM00248">
    <property type="entry name" value="ANK"/>
    <property type="match status" value="2"/>
</dbReference>
<dbReference type="PANTHER" id="PTHR22872:SF2">
    <property type="entry name" value="INHIBITOR OF BRUTON TYROSINE KINASE"/>
    <property type="match status" value="1"/>
</dbReference>
<dbReference type="InterPro" id="IPR000408">
    <property type="entry name" value="Reg_chr_condens"/>
</dbReference>
<dbReference type="Proteomes" id="UP000660729">
    <property type="component" value="Unassembled WGS sequence"/>
</dbReference>
<dbReference type="SUPFAM" id="SSF48403">
    <property type="entry name" value="Ankyrin repeat"/>
    <property type="match status" value="1"/>
</dbReference>
<dbReference type="InterPro" id="IPR036770">
    <property type="entry name" value="Ankyrin_rpt-contain_sf"/>
</dbReference>
<evidence type="ECO:0000313" key="7">
    <source>
        <dbReference type="Proteomes" id="UP000660729"/>
    </source>
</evidence>
<dbReference type="PRINTS" id="PR00633">
    <property type="entry name" value="RCCNDNSATION"/>
</dbReference>
<gene>
    <name evidence="6" type="ORF">HII31_07264</name>
</gene>
<dbReference type="PROSITE" id="PS50097">
    <property type="entry name" value="BTB"/>
    <property type="match status" value="1"/>
</dbReference>
<dbReference type="PROSITE" id="PS50012">
    <property type="entry name" value="RCC1_3"/>
    <property type="match status" value="2"/>
</dbReference>
<dbReference type="InterPro" id="IPR000210">
    <property type="entry name" value="BTB/POZ_dom"/>
</dbReference>
<feature type="compositionally biased region" description="Basic and acidic residues" evidence="4">
    <location>
        <begin position="1163"/>
        <end position="1182"/>
    </location>
</feature>
<feature type="compositionally biased region" description="Low complexity" evidence="4">
    <location>
        <begin position="1402"/>
        <end position="1415"/>
    </location>
</feature>
<feature type="region of interest" description="Disordered" evidence="4">
    <location>
        <begin position="1217"/>
        <end position="1274"/>
    </location>
</feature>
<feature type="region of interest" description="Disordered" evidence="4">
    <location>
        <begin position="189"/>
        <end position="222"/>
    </location>
</feature>
<organism evidence="6 7">
    <name type="scientific">Pseudocercospora fuligena</name>
    <dbReference type="NCBI Taxonomy" id="685502"/>
    <lineage>
        <taxon>Eukaryota</taxon>
        <taxon>Fungi</taxon>
        <taxon>Dikarya</taxon>
        <taxon>Ascomycota</taxon>
        <taxon>Pezizomycotina</taxon>
        <taxon>Dothideomycetes</taxon>
        <taxon>Dothideomycetidae</taxon>
        <taxon>Mycosphaerellales</taxon>
        <taxon>Mycosphaerellaceae</taxon>
        <taxon>Pseudocercospora</taxon>
    </lineage>
</organism>
<proteinExistence type="predicted"/>
<dbReference type="Gene3D" id="2.130.10.30">
    <property type="entry name" value="Regulator of chromosome condensation 1/beta-lactamase-inhibitor protein II"/>
    <property type="match status" value="1"/>
</dbReference>
<evidence type="ECO:0000259" key="5">
    <source>
        <dbReference type="PROSITE" id="PS50097"/>
    </source>
</evidence>
<dbReference type="PANTHER" id="PTHR22872">
    <property type="entry name" value="BTK-BINDING PROTEIN-RELATED"/>
    <property type="match status" value="1"/>
</dbReference>
<evidence type="ECO:0000256" key="3">
    <source>
        <dbReference type="PROSITE-ProRule" id="PRU00235"/>
    </source>
</evidence>
<feature type="region of interest" description="Disordered" evidence="4">
    <location>
        <begin position="1509"/>
        <end position="1567"/>
    </location>
</feature>
<accession>A0A8H6RJL5</accession>
<dbReference type="PROSITE" id="PS50297">
    <property type="entry name" value="ANK_REP_REGION"/>
    <property type="match status" value="1"/>
</dbReference>
<feature type="region of interest" description="Disordered" evidence="4">
    <location>
        <begin position="1305"/>
        <end position="1458"/>
    </location>
</feature>
<dbReference type="Pfam" id="PF13540">
    <property type="entry name" value="RCC1_2"/>
    <property type="match status" value="1"/>
</dbReference>
<dbReference type="Gene3D" id="3.30.710.10">
    <property type="entry name" value="Potassium Channel Kv1.1, Chain A"/>
    <property type="match status" value="2"/>
</dbReference>
<dbReference type="SUPFAM" id="SSF50985">
    <property type="entry name" value="RCC1/BLIP-II"/>
    <property type="match status" value="1"/>
</dbReference>
<dbReference type="Gene3D" id="1.25.40.20">
    <property type="entry name" value="Ankyrin repeat-containing domain"/>
    <property type="match status" value="1"/>
</dbReference>
<dbReference type="SMART" id="SM00225">
    <property type="entry name" value="BTB"/>
    <property type="match status" value="2"/>
</dbReference>
<protein>
    <submittedName>
        <fullName evidence="6">BTB/POZ domain-containing protein 1</fullName>
    </submittedName>
</protein>
<feature type="repeat" description="RCC1" evidence="3">
    <location>
        <begin position="333"/>
        <end position="386"/>
    </location>
</feature>
<dbReference type="InterPro" id="IPR051625">
    <property type="entry name" value="Signaling_Regulatory_Domain"/>
</dbReference>
<feature type="compositionally biased region" description="Polar residues" evidence="4">
    <location>
        <begin position="1332"/>
        <end position="1361"/>
    </location>
</feature>
<feature type="repeat" description="ANK" evidence="2">
    <location>
        <begin position="125"/>
        <end position="150"/>
    </location>
</feature>
<feature type="compositionally biased region" description="Polar residues" evidence="4">
    <location>
        <begin position="1552"/>
        <end position="1567"/>
    </location>
</feature>
<dbReference type="OrthoDB" id="1893551at2759"/>
<dbReference type="InterPro" id="IPR002110">
    <property type="entry name" value="Ankyrin_rpt"/>
</dbReference>
<dbReference type="Pfam" id="PF00651">
    <property type="entry name" value="BTB"/>
    <property type="match status" value="1"/>
</dbReference>
<feature type="domain" description="BTB" evidence="5">
    <location>
        <begin position="910"/>
        <end position="977"/>
    </location>
</feature>
<dbReference type="EMBL" id="JABCIY010000158">
    <property type="protein sequence ID" value="KAF7191241.1"/>
    <property type="molecule type" value="Genomic_DNA"/>
</dbReference>
<name>A0A8H6RJL5_9PEZI</name>
<evidence type="ECO:0000256" key="4">
    <source>
        <dbReference type="SAM" id="MobiDB-lite"/>
    </source>
</evidence>
<evidence type="ECO:0000256" key="1">
    <source>
        <dbReference type="ARBA" id="ARBA00022737"/>
    </source>
</evidence>
<feature type="compositionally biased region" description="Polar residues" evidence="4">
    <location>
        <begin position="1438"/>
        <end position="1449"/>
    </location>
</feature>
<sequence length="1567" mass="171495">MSSYLWKFFYEDDFASFERLLEGAVYNARPQVARAAQQHGIGPVIGSPEHGLSPNFASRNRRVPTPKSSAGGAMALTKADVNHRDALGLTLLHHAASSTSESALAFATALIDHPHIDLYSQDLENGWTALHRAFYFGNITIARLILERDAGSAFGRAGHQVNKLVKVKDREGLGPLDLYAATIKDRTLRPASRPRAGSNASDDDHAIGDSGDGDNSDEPSKISFEEVNGSDLFSFGSGKNSNLGLGDQDDRQFPERINLRRPEHLLRRFFEEHLREHELKWSSYNPAYIPRAANVPGMWIEDIPWVVRSRPIVIQDVFMSKLHTAVLTTDDVSNMYICGHGQGGRLGTGDERTRFHFVCVEGGGLASKRVATVALGQNHTLALTDDGDCYSWGQNGFGQLGYSLPKLPSEDEAIGVVPRQIFGPLKRETVTGIAASRIHSVAHTSTSLFTFGKNEGQLGIVDSDARSLEMQTTPRKVAASLFAAPIAAACAIDRATICLLDNKDVWVFANYGYAKIAFPLDGFSNYFLKQSFLVTTYDSAPNRITKITAEGDNICAMSSRGEVFTVSIGQRVDNQASGSTSNPGKIRSAIGQPQRIWSPKKNNMAARDVGLDTDGSIILSTAEGSVWKRSKRISPKDTTALGTAYKPKDYKFSRVPGLTRILAVRASGHGAYSAIRYDCDVLKTQVVVEDATLWKDIFSLMSLRGLAKDDSDSDDMRPRFWQSNKKPSELSSLKKAIIGSANIDVDLAVLLETQKDAIDDAKCDAFLATTSSELKIPVHRFLLTGRSRVLRRGFRDLCETTTFTVEDLLRSEIDAHGKLVVTFQGVDILTVVDLAMYLYTDSLVDSWNFVRSAPKMAYSYRQVRAELMRIASKLELSLLEPAVRQMVEPRPGLDKDLEVAFQDPAFFHDGDILVQLEDDEIRVHSALVCARCPFFHGLFMGRAGGRWLAGRSNAEHVNVDLKHVSSSTFLLVLRHIYCDTGAELFDDVVSPSVDDFLDTVTDVMSCANELMLDRLSQISQQVIGHYVNARNVCGLLNAIAPCSVHEFKDAGLEYICLNLEAMLQGHHLNELDPDLLEELDEVIRANQLASMPFAKSGRAELLLHERNPGLAAAIDASRRRKIDTVTLRSKFQDMAIFAPGSFGEEISTSPTQSKNRRRSSQVVKHETEHERPSLRAKPSSKDMMFEMDEEYASSARSPQTSPSIRAKNGVQALGTSLQDEDSWFDNRGKALPSPKLAPQAAGSGSVTPRTPRSPDIAGKSHVIDPSKPWSLTPLSSKSAMKDIMAQAATTRTSSLTSGLANASKELTQESPKAFNLPAPKMSQKDRKKMMHAQQQGQTESPVLSGGTASSPKPFSWQTVSAQKRPGLKDILQSEPSAADSKRTASRSPSAPQLTMRQTVANPKPSKSATSTSTTPGRDHPGAKPLSPTTAPLPGKGKQQVNNALQSTAQPVPRSIRHQPVEEAEWGLSMSEIVAQQQLEKDIIKEAVAPRDLQDIQAEQEFQEWWNKESARVQEAEQRAAAAAVKASKKSRGRGGHSRGKGKKAAPADGNVKQATSKPQAAQPARQQ</sequence>
<evidence type="ECO:0000256" key="2">
    <source>
        <dbReference type="PROSITE-ProRule" id="PRU00023"/>
    </source>
</evidence>
<reference evidence="6" key="1">
    <citation type="submission" date="2020-04" db="EMBL/GenBank/DDBJ databases">
        <title>Draft genome resource of the tomato pathogen Pseudocercospora fuligena.</title>
        <authorList>
            <person name="Zaccaron A."/>
        </authorList>
    </citation>
    <scope>NUCLEOTIDE SEQUENCE</scope>
    <source>
        <strain evidence="6">PF001</strain>
    </source>
</reference>
<dbReference type="InterPro" id="IPR009091">
    <property type="entry name" value="RCC1/BLIP-II"/>
</dbReference>
<keyword evidence="2" id="KW-0040">ANK repeat</keyword>
<feature type="region of interest" description="Disordered" evidence="4">
    <location>
        <begin position="1142"/>
        <end position="1182"/>
    </location>
</feature>
<evidence type="ECO:0000313" key="6">
    <source>
        <dbReference type="EMBL" id="KAF7191241.1"/>
    </source>
</evidence>
<feature type="repeat" description="RCC1" evidence="3">
    <location>
        <begin position="387"/>
        <end position="446"/>
    </location>
</feature>
<keyword evidence="1" id="KW-0677">Repeat</keyword>
<dbReference type="CDD" id="cd18186">
    <property type="entry name" value="BTB_POZ_ZBTB_KLHL-like"/>
    <property type="match status" value="2"/>
</dbReference>
<feature type="compositionally biased region" description="Basic residues" evidence="4">
    <location>
        <begin position="1526"/>
        <end position="1543"/>
    </location>
</feature>
<dbReference type="Pfam" id="PF12796">
    <property type="entry name" value="Ank_2"/>
    <property type="match status" value="1"/>
</dbReference>
<dbReference type="CDD" id="cd18500">
    <property type="entry name" value="BACK_IBtk"/>
    <property type="match status" value="1"/>
</dbReference>
<dbReference type="InterPro" id="IPR011333">
    <property type="entry name" value="SKP1/BTB/POZ_sf"/>
</dbReference>